<evidence type="ECO:0000313" key="2">
    <source>
        <dbReference type="Proteomes" id="UP000014803"/>
    </source>
</evidence>
<accession>S4XPS1</accession>
<dbReference type="KEGG" id="scu:SCE1572_04580"/>
<protein>
    <submittedName>
        <fullName evidence="1">Uncharacterized protein</fullName>
    </submittedName>
</protein>
<dbReference type="HOGENOM" id="CLU_1115193_0_0_7"/>
<reference evidence="1 2" key="1">
    <citation type="journal article" date="2013" name="Sci. Rep.">
        <title>Extraordinary expansion of a Sorangium cellulosum genome from an alkaline milieu.</title>
        <authorList>
            <person name="Han K."/>
            <person name="Li Z.F."/>
            <person name="Peng R."/>
            <person name="Zhu L.P."/>
            <person name="Zhou T."/>
            <person name="Wang L.G."/>
            <person name="Li S.G."/>
            <person name="Zhang X.B."/>
            <person name="Hu W."/>
            <person name="Wu Z.H."/>
            <person name="Qin N."/>
            <person name="Li Y.Z."/>
        </authorList>
    </citation>
    <scope>NUCLEOTIDE SEQUENCE [LARGE SCALE GENOMIC DNA]</scope>
    <source>
        <strain evidence="1 2">So0157-2</strain>
    </source>
</reference>
<evidence type="ECO:0000313" key="1">
    <source>
        <dbReference type="EMBL" id="AGP33835.1"/>
    </source>
</evidence>
<dbReference type="SUPFAM" id="SSF103515">
    <property type="entry name" value="Autotransporter"/>
    <property type="match status" value="1"/>
</dbReference>
<proteinExistence type="predicted"/>
<gene>
    <name evidence="1" type="ORF">SCE1572_04580</name>
</gene>
<dbReference type="Gene3D" id="2.40.128.130">
    <property type="entry name" value="Autotransporter beta-domain"/>
    <property type="match status" value="1"/>
</dbReference>
<dbReference type="EMBL" id="CP003969">
    <property type="protein sequence ID" value="AGP33835.1"/>
    <property type="molecule type" value="Genomic_DNA"/>
</dbReference>
<dbReference type="InterPro" id="IPR036709">
    <property type="entry name" value="Autotransporte_beta_dom_sf"/>
</dbReference>
<organism evidence="1 2">
    <name type="scientific">Sorangium cellulosum So0157-2</name>
    <dbReference type="NCBI Taxonomy" id="1254432"/>
    <lineage>
        <taxon>Bacteria</taxon>
        <taxon>Pseudomonadati</taxon>
        <taxon>Myxococcota</taxon>
        <taxon>Polyangia</taxon>
        <taxon>Polyangiales</taxon>
        <taxon>Polyangiaceae</taxon>
        <taxon>Sorangium</taxon>
    </lineage>
</organism>
<dbReference type="Proteomes" id="UP000014803">
    <property type="component" value="Chromosome"/>
</dbReference>
<name>S4XPS1_SORCE</name>
<sequence length="249" mass="25627">MFVLATFSAAGAARAEDADARAGAPAERRFGGRGQVAFDNVVGVTTEGGHLGPHMVAGGPSDTVWGATGYTGLIGFTFSDDRSADEDGFAATSRTAWISPSVDVFVADGVSIGGTIGFSYASYEARRAAVGGGTTSMEAEAFTLSVVPRVGYVFALNEQFSLWPRAGFGYAGTRADPVGSAGDASVMNAWIGVADVGLVYQPWEHIYLHMAPELVLRLTRIESSRGGALRGSASLELGFTGGVGVLLGS</sequence>
<dbReference type="PATRIC" id="fig|1254432.3.peg.1026"/>
<dbReference type="AlphaFoldDB" id="S4XPS1"/>